<dbReference type="Proteomes" id="UP001212326">
    <property type="component" value="Chromosome"/>
</dbReference>
<evidence type="ECO:0000313" key="2">
    <source>
        <dbReference type="EMBL" id="WBO61899.1"/>
    </source>
</evidence>
<dbReference type="Gene3D" id="3.40.630.30">
    <property type="match status" value="1"/>
</dbReference>
<dbReference type="EMBL" id="CP115300">
    <property type="protein sequence ID" value="WBO61899.1"/>
    <property type="molecule type" value="Genomic_DNA"/>
</dbReference>
<gene>
    <name evidence="2" type="ORF">O1G22_03115</name>
</gene>
<name>A0ABY7NUI2_9ACTN</name>
<organism evidence="2 3">
    <name type="scientific">Streptomyces camelliae</name>
    <dbReference type="NCBI Taxonomy" id="3004093"/>
    <lineage>
        <taxon>Bacteria</taxon>
        <taxon>Bacillati</taxon>
        <taxon>Actinomycetota</taxon>
        <taxon>Actinomycetes</taxon>
        <taxon>Kitasatosporales</taxon>
        <taxon>Streptomycetaceae</taxon>
        <taxon>Streptomyces</taxon>
    </lineage>
</organism>
<dbReference type="InterPro" id="IPR016181">
    <property type="entry name" value="Acyl_CoA_acyltransferase"/>
</dbReference>
<evidence type="ECO:0000313" key="3">
    <source>
        <dbReference type="Proteomes" id="UP001212326"/>
    </source>
</evidence>
<dbReference type="InterPro" id="IPR051531">
    <property type="entry name" value="N-acetyltransferase"/>
</dbReference>
<dbReference type="Pfam" id="PF13302">
    <property type="entry name" value="Acetyltransf_3"/>
    <property type="match status" value="1"/>
</dbReference>
<dbReference type="SUPFAM" id="SSF55729">
    <property type="entry name" value="Acyl-CoA N-acyltransferases (Nat)"/>
    <property type="match status" value="1"/>
</dbReference>
<sequence length="184" mass="20016">MELRNVVPDDVDAYVRMRCDPVMMADLGGPLPRAGMADKVRRDAREAAADVSWIKAIVPDPARPDVVAGTVTIWSHASHDSDDIDDPWDGDDTGDGAMSEIGWMVLPEFQGQGLGKRAVRALLAQARDQDRWGLVHAFPATANAASNGICRSVGFRLLSQTDVTFAGRILRSNHWVIDPAQDLV</sequence>
<dbReference type="InterPro" id="IPR000182">
    <property type="entry name" value="GNAT_dom"/>
</dbReference>
<dbReference type="RefSeq" id="WP_270079852.1">
    <property type="nucleotide sequence ID" value="NZ_CP115300.1"/>
</dbReference>
<protein>
    <submittedName>
        <fullName evidence="2">GNAT family N-acetyltransferase</fullName>
    </submittedName>
</protein>
<proteinExistence type="predicted"/>
<reference evidence="2 3" key="1">
    <citation type="submission" date="2022-12" db="EMBL/GenBank/DDBJ databases">
        <authorList>
            <person name="Mo P."/>
        </authorList>
    </citation>
    <scope>NUCLEOTIDE SEQUENCE [LARGE SCALE GENOMIC DNA]</scope>
    <source>
        <strain evidence="2 3">HUAS 2-6</strain>
    </source>
</reference>
<dbReference type="PANTHER" id="PTHR43792">
    <property type="entry name" value="GNAT FAMILY, PUTATIVE (AFU_ORTHOLOGUE AFUA_3G00765)-RELATED-RELATED"/>
    <property type="match status" value="1"/>
</dbReference>
<dbReference type="PROSITE" id="PS51186">
    <property type="entry name" value="GNAT"/>
    <property type="match status" value="1"/>
</dbReference>
<evidence type="ECO:0000259" key="1">
    <source>
        <dbReference type="PROSITE" id="PS51186"/>
    </source>
</evidence>
<keyword evidence="3" id="KW-1185">Reference proteome</keyword>
<accession>A0ABY7NUI2</accession>
<feature type="domain" description="N-acetyltransferase" evidence="1">
    <location>
        <begin position="1"/>
        <end position="184"/>
    </location>
</feature>
<dbReference type="CDD" id="cd04301">
    <property type="entry name" value="NAT_SF"/>
    <property type="match status" value="1"/>
</dbReference>